<keyword evidence="3" id="KW-1185">Reference proteome</keyword>
<evidence type="ECO:0008006" key="4">
    <source>
        <dbReference type="Google" id="ProtNLM"/>
    </source>
</evidence>
<reference evidence="3" key="1">
    <citation type="submission" date="2016-09" db="EMBL/GenBank/DDBJ databases">
        <authorList>
            <person name="Wibberg D."/>
        </authorList>
    </citation>
    <scope>NUCLEOTIDE SEQUENCE [LARGE SCALE GENOMIC DNA]</scope>
</reference>
<dbReference type="AlphaFoldDB" id="A0A1M4N2N8"/>
<protein>
    <recommendedName>
        <fullName evidence="4">Secreted protein</fullName>
    </recommendedName>
</protein>
<organism evidence="2 3">
    <name type="scientific">Donghicola eburneus</name>
    <dbReference type="NCBI Taxonomy" id="393278"/>
    <lineage>
        <taxon>Bacteria</taxon>
        <taxon>Pseudomonadati</taxon>
        <taxon>Pseudomonadota</taxon>
        <taxon>Alphaproteobacteria</taxon>
        <taxon>Rhodobacterales</taxon>
        <taxon>Roseobacteraceae</taxon>
        <taxon>Donghicola</taxon>
    </lineage>
</organism>
<sequence length="102" mass="11123">MRTVAILIAAAFLSSCAQTKDVAEEIVGVSTPWEETNAIADTCGSEKLQHLLGHSITEFDAASYDGPVRVLGVNDIYTEDYRPERLNIFVDANGTVVNLYCQ</sequence>
<evidence type="ECO:0000256" key="1">
    <source>
        <dbReference type="SAM" id="SignalP"/>
    </source>
</evidence>
<proteinExistence type="predicted"/>
<dbReference type="RefSeq" id="WP_083595751.1">
    <property type="nucleotide sequence ID" value="NZ_FMJB01000064.1"/>
</dbReference>
<dbReference type="PROSITE" id="PS51257">
    <property type="entry name" value="PROKAR_LIPOPROTEIN"/>
    <property type="match status" value="1"/>
</dbReference>
<name>A0A1M4N2N8_9RHOB</name>
<feature type="signal peptide" evidence="1">
    <location>
        <begin position="1"/>
        <end position="19"/>
    </location>
</feature>
<dbReference type="Gene3D" id="3.30.10.10">
    <property type="entry name" value="Trypsin Inhibitor V, subunit A"/>
    <property type="match status" value="1"/>
</dbReference>
<evidence type="ECO:0000313" key="2">
    <source>
        <dbReference type="EMBL" id="SCM69152.1"/>
    </source>
</evidence>
<dbReference type="Pfam" id="PF11720">
    <property type="entry name" value="Inhibitor_I78"/>
    <property type="match status" value="1"/>
</dbReference>
<feature type="chain" id="PRO_5009906730" description="Secreted protein" evidence="1">
    <location>
        <begin position="20"/>
        <end position="102"/>
    </location>
</feature>
<dbReference type="InterPro" id="IPR021719">
    <property type="entry name" value="Prot_inh_I78"/>
</dbReference>
<keyword evidence="1" id="KW-0732">Signal</keyword>
<evidence type="ECO:0000313" key="3">
    <source>
        <dbReference type="Proteomes" id="UP000184085"/>
    </source>
</evidence>
<dbReference type="Proteomes" id="UP000184085">
    <property type="component" value="Unassembled WGS sequence"/>
</dbReference>
<dbReference type="EMBL" id="FMJB01000064">
    <property type="protein sequence ID" value="SCM69152.1"/>
    <property type="molecule type" value="Genomic_DNA"/>
</dbReference>
<accession>A0A1M4N2N8</accession>
<gene>
    <name evidence="2" type="ORF">KARMA_3386</name>
</gene>